<keyword evidence="3" id="KW-1185">Reference proteome</keyword>
<dbReference type="Proteomes" id="UP001280121">
    <property type="component" value="Unassembled WGS sequence"/>
</dbReference>
<evidence type="ECO:0000313" key="3">
    <source>
        <dbReference type="Proteomes" id="UP001280121"/>
    </source>
</evidence>
<dbReference type="AlphaFoldDB" id="A0AAD9U8Q5"/>
<feature type="domain" description="DUF4283" evidence="1">
    <location>
        <begin position="13"/>
        <end position="73"/>
    </location>
</feature>
<protein>
    <recommendedName>
        <fullName evidence="1">DUF4283 domain-containing protein</fullName>
    </recommendedName>
</protein>
<comment type="caution">
    <text evidence="2">The sequence shown here is derived from an EMBL/GenBank/DDBJ whole genome shotgun (WGS) entry which is preliminary data.</text>
</comment>
<dbReference type="PANTHER" id="PTHR31286">
    <property type="entry name" value="GLYCINE-RICH CELL WALL STRUCTURAL PROTEIN 1.8-LIKE"/>
    <property type="match status" value="1"/>
</dbReference>
<dbReference type="PANTHER" id="PTHR31286:SF167">
    <property type="entry name" value="OS09G0268800 PROTEIN"/>
    <property type="match status" value="1"/>
</dbReference>
<gene>
    <name evidence="2" type="ORF">Ddye_017495</name>
</gene>
<reference evidence="2" key="1">
    <citation type="journal article" date="2023" name="Plant J.">
        <title>Genome sequences and population genomics provide insights into the demographic history, inbreeding, and mutation load of two 'living fossil' tree species of Dipteronia.</title>
        <authorList>
            <person name="Feng Y."/>
            <person name="Comes H.P."/>
            <person name="Chen J."/>
            <person name="Zhu S."/>
            <person name="Lu R."/>
            <person name="Zhang X."/>
            <person name="Li P."/>
            <person name="Qiu J."/>
            <person name="Olsen K.M."/>
            <person name="Qiu Y."/>
        </authorList>
    </citation>
    <scope>NUCLEOTIDE SEQUENCE</scope>
    <source>
        <strain evidence="2">KIB01</strain>
    </source>
</reference>
<dbReference type="Pfam" id="PF14111">
    <property type="entry name" value="DUF4283"/>
    <property type="match status" value="1"/>
</dbReference>
<proteinExistence type="predicted"/>
<accession>A0AAD9U8Q5</accession>
<evidence type="ECO:0000313" key="2">
    <source>
        <dbReference type="EMBL" id="KAK2650006.1"/>
    </source>
</evidence>
<evidence type="ECO:0000259" key="1">
    <source>
        <dbReference type="Pfam" id="PF14111"/>
    </source>
</evidence>
<organism evidence="2 3">
    <name type="scientific">Dipteronia dyeriana</name>
    <dbReference type="NCBI Taxonomy" id="168575"/>
    <lineage>
        <taxon>Eukaryota</taxon>
        <taxon>Viridiplantae</taxon>
        <taxon>Streptophyta</taxon>
        <taxon>Embryophyta</taxon>
        <taxon>Tracheophyta</taxon>
        <taxon>Spermatophyta</taxon>
        <taxon>Magnoliopsida</taxon>
        <taxon>eudicotyledons</taxon>
        <taxon>Gunneridae</taxon>
        <taxon>Pentapetalae</taxon>
        <taxon>rosids</taxon>
        <taxon>malvids</taxon>
        <taxon>Sapindales</taxon>
        <taxon>Sapindaceae</taxon>
        <taxon>Hippocastanoideae</taxon>
        <taxon>Acereae</taxon>
        <taxon>Dipteronia</taxon>
    </lineage>
</organism>
<dbReference type="EMBL" id="JANJYI010000005">
    <property type="protein sequence ID" value="KAK2650006.1"/>
    <property type="molecule type" value="Genomic_DNA"/>
</dbReference>
<sequence length="169" mass="19202">MATSLVGRKVLSNKVMYVDGFLAVIRKIWQTREEVEIDQVTGNVFTFHFQNIEDKRRVISGGLWSFNNALIVFEEPEGKGDIQDMKFNIAEFWVQIHNASLICMSEEIERFLGSIVGVVVDFDGGEYGSYVTKFLPVRVLLEIDKPLRRCLTVDVMGDGVGSLMLVKYE</sequence>
<dbReference type="InterPro" id="IPR025558">
    <property type="entry name" value="DUF4283"/>
</dbReference>
<dbReference type="InterPro" id="IPR040256">
    <property type="entry name" value="At4g02000-like"/>
</dbReference>
<name>A0AAD9U8Q5_9ROSI</name>